<feature type="binding site" evidence="10">
    <location>
        <begin position="8"/>
        <end position="15"/>
    </location>
    <ligand>
        <name>ATP</name>
        <dbReference type="ChEBI" id="CHEBI:30616"/>
    </ligand>
</feature>
<dbReference type="PANTHER" id="PTHR11088">
    <property type="entry name" value="TRNA DIMETHYLALLYLTRANSFERASE"/>
    <property type="match status" value="1"/>
</dbReference>
<feature type="binding site" evidence="10">
    <location>
        <begin position="10"/>
        <end position="15"/>
    </location>
    <ligand>
        <name>substrate</name>
    </ligand>
</feature>
<comment type="caution">
    <text evidence="10">Lacks conserved residue(s) required for the propagation of feature annotation.</text>
</comment>
<keyword evidence="4 10" id="KW-0808">Transferase</keyword>
<reference evidence="14 15" key="1">
    <citation type="journal article" date="2011" name="J. Bacteriol.">
        <title>Genome sequence of Taylorella equigenitalis MCE9, the causative agent of contagious equine metritis.</title>
        <authorList>
            <person name="Hebert L."/>
            <person name="Moumen B."/>
            <person name="Duquesne F."/>
            <person name="Breuil M.F."/>
            <person name="Laugier C."/>
            <person name="Batto J.M."/>
            <person name="Renault P."/>
            <person name="Petry S."/>
        </authorList>
    </citation>
    <scope>NUCLEOTIDE SEQUENCE [LARGE SCALE GENOMIC DNA]</scope>
    <source>
        <strain evidence="14 15">MCE9</strain>
    </source>
</reference>
<dbReference type="EC" id="2.5.1.75" evidence="10"/>
<evidence type="ECO:0000256" key="5">
    <source>
        <dbReference type="ARBA" id="ARBA00022694"/>
    </source>
</evidence>
<evidence type="ECO:0000256" key="8">
    <source>
        <dbReference type="ARBA" id="ARBA00022842"/>
    </source>
</evidence>
<dbReference type="Pfam" id="PF01715">
    <property type="entry name" value="IPPT"/>
    <property type="match status" value="1"/>
</dbReference>
<accession>A0A654KH77</accession>
<comment type="subunit">
    <text evidence="10">Monomer.</text>
</comment>
<dbReference type="InterPro" id="IPR018022">
    <property type="entry name" value="IPT"/>
</dbReference>
<evidence type="ECO:0000256" key="11">
    <source>
        <dbReference type="RuleBase" id="RU003783"/>
    </source>
</evidence>
<comment type="function">
    <text evidence="2 10 12">Catalyzes the transfer of a dimethylallyl group onto the adenine at position 37 in tRNAs that read codons beginning with uridine, leading to the formation of N6-(dimethylallyl)adenosine (i(6)A).</text>
</comment>
<evidence type="ECO:0000256" key="10">
    <source>
        <dbReference type="HAMAP-Rule" id="MF_00185"/>
    </source>
</evidence>
<feature type="site" description="Interaction with substrate tRNA" evidence="10">
    <location>
        <position position="120"/>
    </location>
</feature>
<comment type="catalytic activity">
    <reaction evidence="9 10 11">
        <text>adenosine(37) in tRNA + dimethylallyl diphosphate = N(6)-dimethylallyladenosine(37) in tRNA + diphosphate</text>
        <dbReference type="Rhea" id="RHEA:26482"/>
        <dbReference type="Rhea" id="RHEA-COMP:10162"/>
        <dbReference type="Rhea" id="RHEA-COMP:10375"/>
        <dbReference type="ChEBI" id="CHEBI:33019"/>
        <dbReference type="ChEBI" id="CHEBI:57623"/>
        <dbReference type="ChEBI" id="CHEBI:74411"/>
        <dbReference type="ChEBI" id="CHEBI:74415"/>
        <dbReference type="EC" id="2.5.1.75"/>
    </reaction>
</comment>
<dbReference type="GO" id="GO:0005524">
    <property type="term" value="F:ATP binding"/>
    <property type="evidence" value="ECO:0007669"/>
    <property type="project" value="UniProtKB-UniRule"/>
</dbReference>
<gene>
    <name evidence="10" type="primary">miaA</name>
    <name evidence="14" type="ordered locus">TEQUI_0255</name>
</gene>
<dbReference type="Gene3D" id="3.40.50.300">
    <property type="entry name" value="P-loop containing nucleotide triphosphate hydrolases"/>
    <property type="match status" value="1"/>
</dbReference>
<dbReference type="GO" id="GO:0006400">
    <property type="term" value="P:tRNA modification"/>
    <property type="evidence" value="ECO:0007669"/>
    <property type="project" value="TreeGrafter"/>
</dbReference>
<dbReference type="Gene3D" id="1.10.20.140">
    <property type="match status" value="1"/>
</dbReference>
<evidence type="ECO:0000256" key="7">
    <source>
        <dbReference type="ARBA" id="ARBA00022840"/>
    </source>
</evidence>
<protein>
    <recommendedName>
        <fullName evidence="10">tRNA dimethylallyltransferase</fullName>
        <ecNumber evidence="10">2.5.1.75</ecNumber>
    </recommendedName>
    <alternativeName>
        <fullName evidence="10">Dimethylallyl diphosphate:tRNA dimethylallyltransferase</fullName>
        <shortName evidence="10">DMAPP:tRNA dimethylallyltransferase</shortName>
        <shortName evidence="10">DMATase</shortName>
    </alternativeName>
    <alternativeName>
        <fullName evidence="10">Isopentenyl-diphosphate:tRNA isopentenyltransferase</fullName>
        <shortName evidence="10">IPP transferase</shortName>
        <shortName evidence="10">IPPT</shortName>
        <shortName evidence="10">IPTase</shortName>
    </alternativeName>
</protein>
<comment type="similarity">
    <text evidence="3 10 13">Belongs to the IPP transferase family.</text>
</comment>
<dbReference type="HAMAP" id="MF_00185">
    <property type="entry name" value="IPP_trans"/>
    <property type="match status" value="1"/>
</dbReference>
<evidence type="ECO:0000313" key="14">
    <source>
        <dbReference type="EMBL" id="ADU91206.1"/>
    </source>
</evidence>
<evidence type="ECO:0000256" key="6">
    <source>
        <dbReference type="ARBA" id="ARBA00022741"/>
    </source>
</evidence>
<name>A0A654KH77_TAYEM</name>
<feature type="region of interest" description="Interaction with substrate tRNA" evidence="10">
    <location>
        <begin position="33"/>
        <end position="36"/>
    </location>
</feature>
<evidence type="ECO:0000256" key="1">
    <source>
        <dbReference type="ARBA" id="ARBA00001946"/>
    </source>
</evidence>
<feature type="site" description="Interaction with substrate tRNA" evidence="10">
    <location>
        <position position="98"/>
    </location>
</feature>
<dbReference type="InterPro" id="IPR039657">
    <property type="entry name" value="Dimethylallyltransferase"/>
</dbReference>
<dbReference type="Proteomes" id="UP000007472">
    <property type="component" value="Chromosome"/>
</dbReference>
<keyword evidence="5 10" id="KW-0819">tRNA processing</keyword>
<evidence type="ECO:0000256" key="3">
    <source>
        <dbReference type="ARBA" id="ARBA00005842"/>
    </source>
</evidence>
<evidence type="ECO:0000256" key="9">
    <source>
        <dbReference type="ARBA" id="ARBA00049563"/>
    </source>
</evidence>
<dbReference type="GO" id="GO:0052381">
    <property type="term" value="F:tRNA dimethylallyltransferase activity"/>
    <property type="evidence" value="ECO:0007669"/>
    <property type="project" value="UniProtKB-UniRule"/>
</dbReference>
<evidence type="ECO:0000256" key="12">
    <source>
        <dbReference type="RuleBase" id="RU003784"/>
    </source>
</evidence>
<comment type="cofactor">
    <cofactor evidence="1 10">
        <name>Mg(2+)</name>
        <dbReference type="ChEBI" id="CHEBI:18420"/>
    </cofactor>
</comment>
<dbReference type="FunFam" id="1.10.20.140:FF:000001">
    <property type="entry name" value="tRNA dimethylallyltransferase"/>
    <property type="match status" value="1"/>
</dbReference>
<dbReference type="NCBIfam" id="TIGR00174">
    <property type="entry name" value="miaA"/>
    <property type="match status" value="1"/>
</dbReference>
<keyword evidence="8 10" id="KW-0460">Magnesium</keyword>
<organism evidence="14 15">
    <name type="scientific">Taylorella equigenitalis (strain MCE9)</name>
    <dbReference type="NCBI Taxonomy" id="937774"/>
    <lineage>
        <taxon>Bacteria</taxon>
        <taxon>Pseudomonadati</taxon>
        <taxon>Pseudomonadota</taxon>
        <taxon>Betaproteobacteria</taxon>
        <taxon>Burkholderiales</taxon>
        <taxon>Alcaligenaceae</taxon>
        <taxon>Taylorella</taxon>
    </lineage>
</organism>
<keyword evidence="6 10" id="KW-0547">Nucleotide-binding</keyword>
<evidence type="ECO:0000256" key="2">
    <source>
        <dbReference type="ARBA" id="ARBA00003213"/>
    </source>
</evidence>
<dbReference type="KEGG" id="teq:TEQUI_0255"/>
<evidence type="ECO:0000256" key="13">
    <source>
        <dbReference type="RuleBase" id="RU003785"/>
    </source>
</evidence>
<evidence type="ECO:0000313" key="15">
    <source>
        <dbReference type="Proteomes" id="UP000007472"/>
    </source>
</evidence>
<dbReference type="PANTHER" id="PTHR11088:SF60">
    <property type="entry name" value="TRNA DIMETHYLALLYLTRANSFERASE"/>
    <property type="match status" value="1"/>
</dbReference>
<dbReference type="SUPFAM" id="SSF52540">
    <property type="entry name" value="P-loop containing nucleoside triphosphate hydrolases"/>
    <property type="match status" value="1"/>
</dbReference>
<keyword evidence="7 10" id="KW-0067">ATP-binding</keyword>
<dbReference type="EMBL" id="CP002456">
    <property type="protein sequence ID" value="ADU91206.1"/>
    <property type="molecule type" value="Genomic_DNA"/>
</dbReference>
<feature type="region of interest" description="Interaction with substrate tRNA" evidence="10">
    <location>
        <begin position="156"/>
        <end position="160"/>
    </location>
</feature>
<evidence type="ECO:0000256" key="4">
    <source>
        <dbReference type="ARBA" id="ARBA00022679"/>
    </source>
</evidence>
<dbReference type="AlphaFoldDB" id="A0A654KH77"/>
<dbReference type="InterPro" id="IPR027417">
    <property type="entry name" value="P-loop_NTPase"/>
</dbReference>
<sequence>MKIPCIVGPTATGKSDSALYIAEKYPIEIIVMDSATIYKGMDIGTAKPKIEELICPHHLLDIRDPSESYNASDFRNDTLGLINQISARNRIPVIVGGTMMYFKVLREGLHDLPTSIPEIRAQIENKAQELGWPEIHKQLENIDPVTASRLSPNDSQRISRAYEIYLITGNTLSNLISKNKTKTEEHEYFTISLETQNREILHKRIKDRFLKMMDMGFLNEVRALYDRGDLNESLPSIRCVGYSQLWSYLDGKICLEEAIEKGIAATRQLAKRQFTWLRSIKDREIIDCLSLQKNQLVLEAFERFLGVNNLRP</sequence>
<proteinExistence type="inferred from homology"/>